<dbReference type="AlphaFoldDB" id="A0A2A8HD56"/>
<dbReference type="RefSeq" id="WP_098226923.1">
    <property type="nucleotide sequence ID" value="NZ_NUBY01000098.1"/>
</dbReference>
<reference evidence="1 2" key="1">
    <citation type="submission" date="2017-09" db="EMBL/GenBank/DDBJ databases">
        <title>Large-scale bioinformatics analysis of Bacillus genomes uncovers conserved roles of natural products in bacterial physiology.</title>
        <authorList>
            <consortium name="Agbiome Team Llc"/>
            <person name="Bleich R.M."/>
            <person name="Grubbs K.J."/>
            <person name="Santa Maria K.C."/>
            <person name="Allen S.E."/>
            <person name="Farag S."/>
            <person name="Shank E.A."/>
            <person name="Bowers A."/>
        </authorList>
    </citation>
    <scope>NUCLEOTIDE SEQUENCE [LARGE SCALE GENOMIC DNA]</scope>
    <source>
        <strain evidence="1 2">AFS021349</strain>
    </source>
</reference>
<name>A0A2A8HD56_9BACI</name>
<evidence type="ECO:0000313" key="2">
    <source>
        <dbReference type="Proteomes" id="UP000220841"/>
    </source>
</evidence>
<evidence type="ECO:0000313" key="1">
    <source>
        <dbReference type="EMBL" id="PEQ03361.1"/>
    </source>
</evidence>
<dbReference type="Proteomes" id="UP000220841">
    <property type="component" value="Unassembled WGS sequence"/>
</dbReference>
<organism evidence="1 2">
    <name type="scientific">Bacillus toyonensis</name>
    <dbReference type="NCBI Taxonomy" id="155322"/>
    <lineage>
        <taxon>Bacteria</taxon>
        <taxon>Bacillati</taxon>
        <taxon>Bacillota</taxon>
        <taxon>Bacilli</taxon>
        <taxon>Bacillales</taxon>
        <taxon>Bacillaceae</taxon>
        <taxon>Bacillus</taxon>
        <taxon>Bacillus cereus group</taxon>
    </lineage>
</organism>
<accession>A0A2A8HD56</accession>
<protein>
    <submittedName>
        <fullName evidence="1">Uncharacterized protein</fullName>
    </submittedName>
</protein>
<proteinExistence type="predicted"/>
<gene>
    <name evidence="1" type="ORF">CN585_18480</name>
</gene>
<sequence>MTVMDMCTEAKKDGVISTWLLIEYLVFERKAITFADGMDKLSYLFEERFRNKMNEYLVDYMIQRGINAAA</sequence>
<dbReference type="EMBL" id="NUBY01000098">
    <property type="protein sequence ID" value="PEQ03361.1"/>
    <property type="molecule type" value="Genomic_DNA"/>
</dbReference>
<comment type="caution">
    <text evidence="1">The sequence shown here is derived from an EMBL/GenBank/DDBJ whole genome shotgun (WGS) entry which is preliminary data.</text>
</comment>